<dbReference type="AlphaFoldDB" id="A0A8J2BJC1"/>
<proteinExistence type="predicted"/>
<evidence type="ECO:0000256" key="1">
    <source>
        <dbReference type="SAM" id="MobiDB-lite"/>
    </source>
</evidence>
<comment type="caution">
    <text evidence="2">The sequence shown here is derived from an EMBL/GenBank/DDBJ whole genome shotgun (WGS) entry which is preliminary data.</text>
</comment>
<name>A0A8J2BJC1_9BACT</name>
<dbReference type="EMBL" id="CAJNOB010000012">
    <property type="protein sequence ID" value="CAF0696374.1"/>
    <property type="molecule type" value="Genomic_DNA"/>
</dbReference>
<accession>A0A8J2BJC1</accession>
<sequence length="88" mass="9871">MFGNLTNLWSAQKKIYEGGFGFQGKSAEKTMEEWASRVLLRMLGLCQRFFWGSRNAEPQGEFDEPLEADASPSLGRTWFSGGMQGASR</sequence>
<protein>
    <submittedName>
        <fullName evidence="2">Uncharacterized protein</fullName>
    </submittedName>
</protein>
<evidence type="ECO:0000313" key="3">
    <source>
        <dbReference type="Proteomes" id="UP000663859"/>
    </source>
</evidence>
<reference evidence="2" key="1">
    <citation type="submission" date="2021-02" db="EMBL/GenBank/DDBJ databases">
        <authorList>
            <person name="Cremers G."/>
            <person name="Picone N."/>
        </authorList>
    </citation>
    <scope>NUCLEOTIDE SEQUENCE</scope>
    <source>
        <strain evidence="2">PQ17</strain>
    </source>
</reference>
<evidence type="ECO:0000313" key="2">
    <source>
        <dbReference type="EMBL" id="CAF0696374.1"/>
    </source>
</evidence>
<dbReference type="Proteomes" id="UP000663859">
    <property type="component" value="Unassembled WGS sequence"/>
</dbReference>
<organism evidence="2 3">
    <name type="scientific">Candidatus Methylacidithermus pantelleriae</name>
    <dbReference type="NCBI Taxonomy" id="2744239"/>
    <lineage>
        <taxon>Bacteria</taxon>
        <taxon>Pseudomonadati</taxon>
        <taxon>Verrucomicrobiota</taxon>
        <taxon>Methylacidiphilae</taxon>
        <taxon>Methylacidiphilales</taxon>
        <taxon>Methylacidiphilaceae</taxon>
        <taxon>Candidatus Methylacidithermus</taxon>
    </lineage>
</organism>
<gene>
    <name evidence="2" type="ORF">MPNT_20206</name>
</gene>
<keyword evidence="3" id="KW-1185">Reference proteome</keyword>
<feature type="region of interest" description="Disordered" evidence="1">
    <location>
        <begin position="60"/>
        <end position="88"/>
    </location>
</feature>